<feature type="repeat" description="ANK" evidence="3">
    <location>
        <begin position="1231"/>
        <end position="1263"/>
    </location>
</feature>
<organism evidence="6 7">
    <name type="scientific">Heterodermia speciosa</name>
    <dbReference type="NCBI Taxonomy" id="116794"/>
    <lineage>
        <taxon>Eukaryota</taxon>
        <taxon>Fungi</taxon>
        <taxon>Dikarya</taxon>
        <taxon>Ascomycota</taxon>
        <taxon>Pezizomycotina</taxon>
        <taxon>Lecanoromycetes</taxon>
        <taxon>OSLEUM clade</taxon>
        <taxon>Lecanoromycetidae</taxon>
        <taxon>Caliciales</taxon>
        <taxon>Physciaceae</taxon>
        <taxon>Heterodermia</taxon>
    </lineage>
</organism>
<proteinExistence type="predicted"/>
<dbReference type="PRINTS" id="PR01415">
    <property type="entry name" value="ANKYRIN"/>
</dbReference>
<feature type="repeat" description="ANK" evidence="3">
    <location>
        <begin position="1022"/>
        <end position="1054"/>
    </location>
</feature>
<feature type="repeat" description="ANK" evidence="3">
    <location>
        <begin position="953"/>
        <end position="981"/>
    </location>
</feature>
<feature type="transmembrane region" description="Helical" evidence="4">
    <location>
        <begin position="240"/>
        <end position="263"/>
    </location>
</feature>
<feature type="repeat" description="ANK" evidence="3">
    <location>
        <begin position="1423"/>
        <end position="1455"/>
    </location>
</feature>
<dbReference type="Gene3D" id="1.25.40.20">
    <property type="entry name" value="Ankyrin repeat-containing domain"/>
    <property type="match status" value="5"/>
</dbReference>
<feature type="transmembrane region" description="Helical" evidence="4">
    <location>
        <begin position="275"/>
        <end position="300"/>
    </location>
</feature>
<evidence type="ECO:0000256" key="3">
    <source>
        <dbReference type="PROSITE-ProRule" id="PRU00023"/>
    </source>
</evidence>
<dbReference type="PROSITE" id="PS50088">
    <property type="entry name" value="ANK_REPEAT"/>
    <property type="match status" value="13"/>
</dbReference>
<evidence type="ECO:0000313" key="7">
    <source>
        <dbReference type="Proteomes" id="UP000664521"/>
    </source>
</evidence>
<evidence type="ECO:0000256" key="5">
    <source>
        <dbReference type="SAM" id="SignalP"/>
    </source>
</evidence>
<feature type="repeat" description="ANK" evidence="3">
    <location>
        <begin position="851"/>
        <end position="883"/>
    </location>
</feature>
<evidence type="ECO:0000256" key="4">
    <source>
        <dbReference type="SAM" id="Phobius"/>
    </source>
</evidence>
<dbReference type="PANTHER" id="PTHR24198:SF165">
    <property type="entry name" value="ANKYRIN REPEAT-CONTAINING PROTEIN-RELATED"/>
    <property type="match status" value="1"/>
</dbReference>
<evidence type="ECO:0000256" key="2">
    <source>
        <dbReference type="ARBA" id="ARBA00023043"/>
    </source>
</evidence>
<feature type="repeat" description="ANK" evidence="3">
    <location>
        <begin position="1161"/>
        <end position="1193"/>
    </location>
</feature>
<accession>A0A8H3FET7</accession>
<keyword evidence="7" id="KW-1185">Reference proteome</keyword>
<feature type="chain" id="PRO_5034431301" evidence="5">
    <location>
        <begin position="16"/>
        <end position="1520"/>
    </location>
</feature>
<comment type="caution">
    <text evidence="6">The sequence shown here is derived from an EMBL/GenBank/DDBJ whole genome shotgun (WGS) entry which is preliminary data.</text>
</comment>
<dbReference type="Pfam" id="PF12796">
    <property type="entry name" value="Ank_2"/>
    <property type="match status" value="6"/>
</dbReference>
<keyword evidence="4" id="KW-0472">Membrane</keyword>
<keyword evidence="1" id="KW-0677">Repeat</keyword>
<dbReference type="OrthoDB" id="539213at2759"/>
<dbReference type="Pfam" id="PF00023">
    <property type="entry name" value="Ank"/>
    <property type="match status" value="2"/>
</dbReference>
<feature type="signal peptide" evidence="5">
    <location>
        <begin position="1"/>
        <end position="15"/>
    </location>
</feature>
<evidence type="ECO:0000313" key="6">
    <source>
        <dbReference type="EMBL" id="CAF9922320.1"/>
    </source>
</evidence>
<feature type="repeat" description="ANK" evidence="3">
    <location>
        <begin position="1388"/>
        <end position="1416"/>
    </location>
</feature>
<feature type="repeat" description="ANK" evidence="3">
    <location>
        <begin position="1459"/>
        <end position="1491"/>
    </location>
</feature>
<feature type="repeat" description="ANK" evidence="3">
    <location>
        <begin position="1196"/>
        <end position="1228"/>
    </location>
</feature>
<dbReference type="InterPro" id="IPR036770">
    <property type="entry name" value="Ankyrin_rpt-contain_sf"/>
</dbReference>
<keyword evidence="4" id="KW-0812">Transmembrane</keyword>
<feature type="repeat" description="ANK" evidence="3">
    <location>
        <begin position="1056"/>
        <end position="1083"/>
    </location>
</feature>
<evidence type="ECO:0000256" key="1">
    <source>
        <dbReference type="ARBA" id="ARBA00022737"/>
    </source>
</evidence>
<feature type="repeat" description="ANK" evidence="3">
    <location>
        <begin position="987"/>
        <end position="1019"/>
    </location>
</feature>
<dbReference type="EMBL" id="CAJPDS010000030">
    <property type="protein sequence ID" value="CAF9922320.1"/>
    <property type="molecule type" value="Genomic_DNA"/>
</dbReference>
<sequence length="1520" mass="164722">MRLLCAVGCLPLVAAAGGTDTYNNLFSDLSPIIALFGEQVSKQFLAQSTRFSECILFASAPLGILTGIISAIRIGGYPWLRAIVGRAAESRAAAGLELTSATSSSICELWDGKSVVRVHGAPNILTVVYLETPEIRDANVSPEDENAHLLQNPSTGDFAGPTIADFENAKALDWLHLGNFDSSKYRRKAMQVERNRAVEWEQDEETVPQEQTIMRPRKPIPPIPPNIALNASRRPSKLSVLLIAVSALLLQVSVLIFGGLLNYKILPPERKAKAFAFPLMAVGTAFVGIGMAMCATVVVLSSRQERWRPVPQGPSMRRPRVIWLQRKQTVNDETFLPYAMTPMEQELVLSLNEDEMSFSRPKSAILGAFLGISGFIIQFVGLRGLHWTISVAQLLAMFLATALRILIRTVFAHSMRCVELKNPFELEWLTYQIDNARPLLAAHTVPAENSQADPEVEASRAVNLRMQLGVIADSHGWESAFREEAYRLQETIDAFMNLLWSDTIASLRTECKDAVLLNFVIDLCPTRNCTAEGYSMVIQRSKVPGMFTPWSSNPRQIEAYLALWTYELQREAADIDTNDQEPFNLPRRCVWKSCSMSAQSAMDFDWWLHGTDSNGVAQSVHVSFHCHLRAARAFRSQMFWEDAETIYRGISKHPTFTPNLERVAHVEAMQKLLKKVKVVSGLRATRRVRAQPSFFAMRRERHRHFEELFRGPVFEELSPENIVDKCKSSLEWLENLLEYGYFNGNRQKDLRSILKHAIIENDYSSVTTILMNQMDEPTTKSLRYELTDLAQYAVHHDTKSVLEVLILYALKPLGVGKSFGLAKVAAARVGNTDALTLLLEANSNPDGRDVEGQTALMAAAEAGHREAVRCLLKYHALVEAIPPAGGMTALAAAIQRRDGEIVDDLLKASTRGSSLPHRHYGTPLQLAAAQGSIVIMDLLIDYHANVNYPALAKGQTALQAAVYNASEDCVKYLLQKRANVNCPPPPEGHTALQIACLHGHLLLVKLLLEQGAEINASGSSLRGHTALQAAALGGNLEVVNLLLAAGADLNAGASHNGLTALQAASKSGSLEIFTILYEAGATITTPLGRGGMSALQAASLMGHASIVERLLTLPEVKVNEKPAVDGGFTALQAACKKSHPNIAQILLRAGADVNAEPADRHGRTALQAAAESGCSVLVTLLIRAGADVNAAPAEDHGMTAVQGACRSGQLDIVRELYGNNADIRASPSIIGGRSALQAAAEGGHVATVAFLLQNGAFANELPAYIDGVTALKAAELGGFQEITVLLTEAGASTNFTGVSETETDLVDDWALQYRPEWSRPPEASIADDFLESANTVALMSLLGQYSSQSLTVWSPLSTAAAQGDELRIQILLLKPSENPINGPPAFLRGRTALQAASEHGHDAAVAQLLRKGADPNGPVAEIEGISALEAAAKNGHLAVVTRLLDEGAVIDGSESGMEERPTSLQLAARNGHLAVVEELVNRGADVNMAKRGAGGLTALEGAREEGWDYVVRFLTARGAR</sequence>
<dbReference type="Proteomes" id="UP000664521">
    <property type="component" value="Unassembled WGS sequence"/>
</dbReference>
<dbReference type="InterPro" id="IPR002110">
    <property type="entry name" value="Ankyrin_rpt"/>
</dbReference>
<protein>
    <submittedName>
        <fullName evidence="6">Uncharacterized protein</fullName>
    </submittedName>
</protein>
<keyword evidence="5" id="KW-0732">Signal</keyword>
<feature type="repeat" description="ANK" evidence="3">
    <location>
        <begin position="1126"/>
        <end position="1158"/>
    </location>
</feature>
<dbReference type="PROSITE" id="PS50297">
    <property type="entry name" value="ANK_REP_REGION"/>
    <property type="match status" value="12"/>
</dbReference>
<reference evidence="6" key="1">
    <citation type="submission" date="2021-03" db="EMBL/GenBank/DDBJ databases">
        <authorList>
            <person name="Tagirdzhanova G."/>
        </authorList>
    </citation>
    <scope>NUCLEOTIDE SEQUENCE</scope>
</reference>
<feature type="repeat" description="ANK" evidence="3">
    <location>
        <begin position="919"/>
        <end position="951"/>
    </location>
</feature>
<name>A0A8H3FET7_9LECA</name>
<keyword evidence="4" id="KW-1133">Transmembrane helix</keyword>
<keyword evidence="2 3" id="KW-0040">ANK repeat</keyword>
<feature type="transmembrane region" description="Helical" evidence="4">
    <location>
        <begin position="364"/>
        <end position="381"/>
    </location>
</feature>
<dbReference type="PANTHER" id="PTHR24198">
    <property type="entry name" value="ANKYRIN REPEAT AND PROTEIN KINASE DOMAIN-CONTAINING PROTEIN"/>
    <property type="match status" value="1"/>
</dbReference>
<dbReference type="SUPFAM" id="SSF48403">
    <property type="entry name" value="Ankyrin repeat"/>
    <property type="match status" value="3"/>
</dbReference>
<feature type="transmembrane region" description="Helical" evidence="4">
    <location>
        <begin position="55"/>
        <end position="76"/>
    </location>
</feature>
<gene>
    <name evidence="6" type="ORF">HETSPECPRED_005038</name>
</gene>
<dbReference type="SMART" id="SM00248">
    <property type="entry name" value="ANK"/>
    <property type="match status" value="16"/>
</dbReference>